<dbReference type="Pfam" id="PF19303">
    <property type="entry name" value="Anticodon_3"/>
    <property type="match status" value="1"/>
</dbReference>
<feature type="domain" description="Methionyl-tRNA synthetase anticodon-binding" evidence="1">
    <location>
        <begin position="1"/>
        <end position="113"/>
    </location>
</feature>
<proteinExistence type="predicted"/>
<dbReference type="InterPro" id="IPR023457">
    <property type="entry name" value="Met-tRNA_synth_2"/>
</dbReference>
<evidence type="ECO:0000259" key="1">
    <source>
        <dbReference type="Pfam" id="PF19303"/>
    </source>
</evidence>
<dbReference type="InterPro" id="IPR041872">
    <property type="entry name" value="Anticodon_Met"/>
</dbReference>
<dbReference type="Gene3D" id="1.10.730.10">
    <property type="entry name" value="Isoleucyl-tRNA Synthetase, Domain 1"/>
    <property type="match status" value="1"/>
</dbReference>
<accession>X1MMP1</accession>
<gene>
    <name evidence="2" type="ORF">S06H3_50669</name>
</gene>
<dbReference type="AlphaFoldDB" id="X1MMP1"/>
<dbReference type="GO" id="GO:0006431">
    <property type="term" value="P:methionyl-tRNA aminoacylation"/>
    <property type="evidence" value="ECO:0007669"/>
    <property type="project" value="TreeGrafter"/>
</dbReference>
<dbReference type="GO" id="GO:0005524">
    <property type="term" value="F:ATP binding"/>
    <property type="evidence" value="ECO:0007669"/>
    <property type="project" value="InterPro"/>
</dbReference>
<dbReference type="SUPFAM" id="SSF47323">
    <property type="entry name" value="Anticodon-binding domain of a subclass of class I aminoacyl-tRNA synthetases"/>
    <property type="match status" value="1"/>
</dbReference>
<evidence type="ECO:0000313" key="2">
    <source>
        <dbReference type="EMBL" id="GAI32558.1"/>
    </source>
</evidence>
<dbReference type="PANTHER" id="PTHR43326:SF1">
    <property type="entry name" value="METHIONINE--TRNA LIGASE, MITOCHONDRIAL"/>
    <property type="match status" value="1"/>
</dbReference>
<organism evidence="2">
    <name type="scientific">marine sediment metagenome</name>
    <dbReference type="NCBI Taxonomy" id="412755"/>
    <lineage>
        <taxon>unclassified sequences</taxon>
        <taxon>metagenomes</taxon>
        <taxon>ecological metagenomes</taxon>
    </lineage>
</organism>
<comment type="caution">
    <text evidence="2">The sequence shown here is derived from an EMBL/GenBank/DDBJ whole genome shotgun (WGS) entry which is preliminary data.</text>
</comment>
<name>X1MMP1_9ZZZZ</name>
<dbReference type="InterPro" id="IPR009080">
    <property type="entry name" value="tRNAsynth_Ia_anticodon-bd"/>
</dbReference>
<reference evidence="2" key="1">
    <citation type="journal article" date="2014" name="Front. Microbiol.">
        <title>High frequency of phylogenetically diverse reductive dehalogenase-homologous genes in deep subseafloor sedimentary metagenomes.</title>
        <authorList>
            <person name="Kawai M."/>
            <person name="Futagami T."/>
            <person name="Toyoda A."/>
            <person name="Takaki Y."/>
            <person name="Nishi S."/>
            <person name="Hori S."/>
            <person name="Arai W."/>
            <person name="Tsubouchi T."/>
            <person name="Morono Y."/>
            <person name="Uchiyama I."/>
            <person name="Ito T."/>
            <person name="Fujiyama A."/>
            <person name="Inagaki F."/>
            <person name="Takami H."/>
        </authorList>
    </citation>
    <scope>NUCLEOTIDE SEQUENCE</scope>
    <source>
        <strain evidence="2">Expedition CK06-06</strain>
    </source>
</reference>
<protein>
    <recommendedName>
        <fullName evidence="1">Methionyl-tRNA synthetase anticodon-binding domain-containing protein</fullName>
    </recommendedName>
</protein>
<dbReference type="EMBL" id="BARV01032104">
    <property type="protein sequence ID" value="GAI32558.1"/>
    <property type="molecule type" value="Genomic_DNA"/>
</dbReference>
<dbReference type="GO" id="GO:0004825">
    <property type="term" value="F:methionine-tRNA ligase activity"/>
    <property type="evidence" value="ECO:0007669"/>
    <property type="project" value="InterPro"/>
</dbReference>
<sequence>MDRLSFSEALSEVWRMVKAANLYIDRSAPWRLAKEKEKQKELHTVLYNLLEVLRILALILFPFIPSSAQKIWEEIGMEGNLDSQILESEDIWGGLAPGRKVKKGPPLFPRIED</sequence>
<dbReference type="PANTHER" id="PTHR43326">
    <property type="entry name" value="METHIONYL-TRNA SYNTHETASE"/>
    <property type="match status" value="1"/>
</dbReference>